<dbReference type="Proteomes" id="UP000594638">
    <property type="component" value="Unassembled WGS sequence"/>
</dbReference>
<evidence type="ECO:0000313" key="3">
    <source>
        <dbReference type="Proteomes" id="UP000594638"/>
    </source>
</evidence>
<comment type="caution">
    <text evidence="2">The sequence shown here is derived from an EMBL/GenBank/DDBJ whole genome shotgun (WGS) entry which is preliminary data.</text>
</comment>
<accession>A0A8S0T5V9</accession>
<feature type="compositionally biased region" description="Polar residues" evidence="1">
    <location>
        <begin position="12"/>
        <end position="29"/>
    </location>
</feature>
<sequence length="166" mass="18539">MNLISQKKRSNNSHVLSTPKMSRLTSTNVPPLLQKSRSSSSSTNRFVPPLSLRHSLQANRLVPPLSPTSQSPNTSLHQHHKIVTRSTIENIPTCSGLLIETTHAPTHPEITARTLPNPGVEYCPSNDKLDQPHSHPTSVVRHHSGRKQGSDELRDRFERLEIGKLY</sequence>
<gene>
    <name evidence="2" type="ORF">OLEA9_A055456</name>
</gene>
<keyword evidence="3" id="KW-1185">Reference proteome</keyword>
<evidence type="ECO:0000256" key="1">
    <source>
        <dbReference type="SAM" id="MobiDB-lite"/>
    </source>
</evidence>
<organism evidence="2 3">
    <name type="scientific">Olea europaea subsp. europaea</name>
    <dbReference type="NCBI Taxonomy" id="158383"/>
    <lineage>
        <taxon>Eukaryota</taxon>
        <taxon>Viridiplantae</taxon>
        <taxon>Streptophyta</taxon>
        <taxon>Embryophyta</taxon>
        <taxon>Tracheophyta</taxon>
        <taxon>Spermatophyta</taxon>
        <taxon>Magnoliopsida</taxon>
        <taxon>eudicotyledons</taxon>
        <taxon>Gunneridae</taxon>
        <taxon>Pentapetalae</taxon>
        <taxon>asterids</taxon>
        <taxon>lamiids</taxon>
        <taxon>Lamiales</taxon>
        <taxon>Oleaceae</taxon>
        <taxon>Oleeae</taxon>
        <taxon>Olea</taxon>
    </lineage>
</organism>
<reference evidence="2 3" key="1">
    <citation type="submission" date="2019-12" db="EMBL/GenBank/DDBJ databases">
        <authorList>
            <person name="Alioto T."/>
            <person name="Alioto T."/>
            <person name="Gomez Garrido J."/>
        </authorList>
    </citation>
    <scope>NUCLEOTIDE SEQUENCE [LARGE SCALE GENOMIC DNA]</scope>
</reference>
<dbReference type="Gramene" id="OE9A055456T1">
    <property type="protein sequence ID" value="OE9A055456C1"/>
    <property type="gene ID" value="OE9A055456"/>
</dbReference>
<feature type="compositionally biased region" description="Basic residues" evidence="1">
    <location>
        <begin position="1"/>
        <end position="11"/>
    </location>
</feature>
<dbReference type="AlphaFoldDB" id="A0A8S0T5V9"/>
<feature type="region of interest" description="Disordered" evidence="1">
    <location>
        <begin position="126"/>
        <end position="151"/>
    </location>
</feature>
<protein>
    <submittedName>
        <fullName evidence="2">Uncharacterized protein</fullName>
    </submittedName>
</protein>
<proteinExistence type="predicted"/>
<feature type="region of interest" description="Disordered" evidence="1">
    <location>
        <begin position="1"/>
        <end position="47"/>
    </location>
</feature>
<name>A0A8S0T5V9_OLEEU</name>
<evidence type="ECO:0000313" key="2">
    <source>
        <dbReference type="EMBL" id="CAA2999579.1"/>
    </source>
</evidence>
<dbReference type="EMBL" id="CACTIH010005638">
    <property type="protein sequence ID" value="CAA2999579.1"/>
    <property type="molecule type" value="Genomic_DNA"/>
</dbReference>